<proteinExistence type="predicted"/>
<keyword evidence="1" id="KW-0472">Membrane</keyword>
<dbReference type="AlphaFoldDB" id="A0A7S4D376"/>
<organism evidence="2">
    <name type="scientific">Eutreptiella gymnastica</name>
    <dbReference type="NCBI Taxonomy" id="73025"/>
    <lineage>
        <taxon>Eukaryota</taxon>
        <taxon>Discoba</taxon>
        <taxon>Euglenozoa</taxon>
        <taxon>Euglenida</taxon>
        <taxon>Spirocuta</taxon>
        <taxon>Euglenophyceae</taxon>
        <taxon>Eutreptiales</taxon>
        <taxon>Eutreptiaceae</taxon>
        <taxon>Eutreptiella</taxon>
    </lineage>
</organism>
<keyword evidence="1" id="KW-1133">Transmembrane helix</keyword>
<evidence type="ECO:0000313" key="2">
    <source>
        <dbReference type="EMBL" id="CAE0814782.1"/>
    </source>
</evidence>
<sequence length="126" mass="13723">MNCMNQWSACVRTVQVNAQRSAAHLVEMQLHLQPKLLTQSSPSCLHQHLLHFCVGYLYVGYTGPQPGSPPPFQGAKMFKGCRGQGPHLGAPHATIKTRKKDVVLATKVFWGSMGCLGGCLGWFTSA</sequence>
<protein>
    <submittedName>
        <fullName evidence="2">Uncharacterized protein</fullName>
    </submittedName>
</protein>
<gene>
    <name evidence="2" type="ORF">EGYM00163_LOCUS25938</name>
</gene>
<evidence type="ECO:0000256" key="1">
    <source>
        <dbReference type="SAM" id="Phobius"/>
    </source>
</evidence>
<keyword evidence="1" id="KW-0812">Transmembrane</keyword>
<name>A0A7S4D376_9EUGL</name>
<dbReference type="EMBL" id="HBJA01073912">
    <property type="protein sequence ID" value="CAE0814782.1"/>
    <property type="molecule type" value="Transcribed_RNA"/>
</dbReference>
<accession>A0A7S4D376</accession>
<feature type="transmembrane region" description="Helical" evidence="1">
    <location>
        <begin position="102"/>
        <end position="123"/>
    </location>
</feature>
<reference evidence="2" key="1">
    <citation type="submission" date="2021-01" db="EMBL/GenBank/DDBJ databases">
        <authorList>
            <person name="Corre E."/>
            <person name="Pelletier E."/>
            <person name="Niang G."/>
            <person name="Scheremetjew M."/>
            <person name="Finn R."/>
            <person name="Kale V."/>
            <person name="Holt S."/>
            <person name="Cochrane G."/>
            <person name="Meng A."/>
            <person name="Brown T."/>
            <person name="Cohen L."/>
        </authorList>
    </citation>
    <scope>NUCLEOTIDE SEQUENCE</scope>
    <source>
        <strain evidence="2">CCMP1594</strain>
    </source>
</reference>